<protein>
    <recommendedName>
        <fullName evidence="11">6-deoxyerythronolide-B synthase</fullName>
        <ecNumber evidence="11">2.3.1.94</ecNumber>
    </recommendedName>
</protein>
<evidence type="ECO:0000256" key="7">
    <source>
        <dbReference type="ARBA" id="ARBA00052442"/>
    </source>
</evidence>
<evidence type="ECO:0000256" key="2">
    <source>
        <dbReference type="ARBA" id="ARBA00022553"/>
    </source>
</evidence>
<comment type="pathway">
    <text evidence="9">Antibiotic biosynthesis; erythromycin biosynthesis.</text>
</comment>
<dbReference type="Pfam" id="PF18369">
    <property type="entry name" value="PKS_DE"/>
    <property type="match status" value="1"/>
</dbReference>
<dbReference type="InterPro" id="IPR018201">
    <property type="entry name" value="Ketoacyl_synth_AS"/>
</dbReference>
<dbReference type="PROSITE" id="PS00606">
    <property type="entry name" value="KS3_1"/>
    <property type="match status" value="3"/>
</dbReference>
<dbReference type="InterPro" id="IPR009081">
    <property type="entry name" value="PP-bd_ACP"/>
</dbReference>
<dbReference type="SMART" id="SM00825">
    <property type="entry name" value="PKS_KS"/>
    <property type="match status" value="4"/>
</dbReference>
<evidence type="ECO:0000256" key="4">
    <source>
        <dbReference type="ARBA" id="ARBA00022737"/>
    </source>
</evidence>
<organism evidence="15 16">
    <name type="scientific">Amycolatopsis jiangsuensis</name>
    <dbReference type="NCBI Taxonomy" id="1181879"/>
    <lineage>
        <taxon>Bacteria</taxon>
        <taxon>Bacillati</taxon>
        <taxon>Actinomycetota</taxon>
        <taxon>Actinomycetes</taxon>
        <taxon>Pseudonocardiales</taxon>
        <taxon>Pseudonocardiaceae</taxon>
        <taxon>Amycolatopsis</taxon>
    </lineage>
</organism>
<evidence type="ECO:0000256" key="3">
    <source>
        <dbReference type="ARBA" id="ARBA00022679"/>
    </source>
</evidence>
<dbReference type="PANTHER" id="PTHR43775:SF51">
    <property type="entry name" value="INACTIVE PHENOLPHTHIOCEROL SYNTHESIS POLYKETIDE SYNTHASE TYPE I PKS1-RELATED"/>
    <property type="match status" value="1"/>
</dbReference>
<comment type="subunit">
    <text evidence="10">Homodimer. Erythronolide synthase is composed of EryAI, EryAII and EryAIII multimodular (2 modules) polypeptides each coding for a functional synthase subunit which participates in 2 of the six FAS-like elongation steps required for formation of the polyketide. Module 1, 2, 3, 4, 5, and 6 participating in biosynthesis steps 1, 2, 3, 4, 5, and 6, respectively.</text>
</comment>
<dbReference type="GO" id="GO:0004315">
    <property type="term" value="F:3-oxoacyl-[acyl-carrier-protein] synthase activity"/>
    <property type="evidence" value="ECO:0007669"/>
    <property type="project" value="InterPro"/>
</dbReference>
<dbReference type="PROSITE" id="PS50075">
    <property type="entry name" value="CARRIER"/>
    <property type="match status" value="4"/>
</dbReference>
<dbReference type="RefSeq" id="WP_184776821.1">
    <property type="nucleotide sequence ID" value="NZ_JACHMG010000001.1"/>
</dbReference>
<dbReference type="InterPro" id="IPR050091">
    <property type="entry name" value="PKS_NRPS_Biosynth_Enz"/>
</dbReference>
<dbReference type="SMART" id="SM00823">
    <property type="entry name" value="PKS_PP"/>
    <property type="match status" value="4"/>
</dbReference>
<dbReference type="EC" id="2.3.1.94" evidence="11"/>
<dbReference type="NCBIfam" id="NF045894">
    <property type="entry name" value="PKS_plus_SDR"/>
    <property type="match status" value="1"/>
</dbReference>
<dbReference type="InterPro" id="IPR013968">
    <property type="entry name" value="PKS_KR"/>
</dbReference>
<dbReference type="SUPFAM" id="SSF47336">
    <property type="entry name" value="ACP-like"/>
    <property type="match status" value="4"/>
</dbReference>
<dbReference type="InterPro" id="IPR016039">
    <property type="entry name" value="Thiolase-like"/>
</dbReference>
<feature type="domain" description="Ketosynthase family 3 (KS3)" evidence="14">
    <location>
        <begin position="2475"/>
        <end position="2899"/>
    </location>
</feature>
<dbReference type="Pfam" id="PF08659">
    <property type="entry name" value="KR"/>
    <property type="match status" value="2"/>
</dbReference>
<keyword evidence="2" id="KW-0597">Phosphoprotein</keyword>
<dbReference type="InterPro" id="IPR036736">
    <property type="entry name" value="ACP-like_sf"/>
</dbReference>
<dbReference type="Gene3D" id="3.40.50.720">
    <property type="entry name" value="NAD(P)-binding Rossmann-like Domain"/>
    <property type="match status" value="2"/>
</dbReference>
<feature type="domain" description="Carrier" evidence="13">
    <location>
        <begin position="4805"/>
        <end position="4882"/>
    </location>
</feature>
<dbReference type="SUPFAM" id="SSF55048">
    <property type="entry name" value="Probable ACP-binding domain of malonyl-CoA ACP transacylase"/>
    <property type="match status" value="4"/>
</dbReference>
<keyword evidence="5" id="KW-0511">Multifunctional enzyme</keyword>
<evidence type="ECO:0000256" key="10">
    <source>
        <dbReference type="ARBA" id="ARBA00063272"/>
    </source>
</evidence>
<feature type="domain" description="Ketosynthase family 3 (KS3)" evidence="14">
    <location>
        <begin position="1004"/>
        <end position="1428"/>
    </location>
</feature>
<dbReference type="InterPro" id="IPR036291">
    <property type="entry name" value="NAD(P)-bd_dom_sf"/>
</dbReference>
<dbReference type="InterPro" id="IPR041618">
    <property type="entry name" value="PKS_DE"/>
</dbReference>
<evidence type="ECO:0000256" key="9">
    <source>
        <dbReference type="ARBA" id="ARBA00060622"/>
    </source>
</evidence>
<dbReference type="InterPro" id="IPR014030">
    <property type="entry name" value="Ketoacyl_synth_N"/>
</dbReference>
<dbReference type="InterPro" id="IPR016036">
    <property type="entry name" value="Malonyl_transacylase_ACP-bd"/>
</dbReference>
<dbReference type="Pfam" id="PF02801">
    <property type="entry name" value="Ketoacyl-synt_C"/>
    <property type="match status" value="4"/>
</dbReference>
<evidence type="ECO:0000256" key="11">
    <source>
        <dbReference type="ARBA" id="ARBA00066981"/>
    </source>
</evidence>
<dbReference type="Gene3D" id="6.10.140.1830">
    <property type="match status" value="1"/>
</dbReference>
<evidence type="ECO:0000259" key="13">
    <source>
        <dbReference type="PROSITE" id="PS50075"/>
    </source>
</evidence>
<dbReference type="SUPFAM" id="SSF52151">
    <property type="entry name" value="FabD/lysophospholipase-like"/>
    <property type="match status" value="4"/>
</dbReference>
<dbReference type="EMBL" id="JACHMG010000001">
    <property type="protein sequence ID" value="MBB4682645.1"/>
    <property type="molecule type" value="Genomic_DNA"/>
</dbReference>
<comment type="function">
    <text evidence="8">Involved in the biosynthesis of antibiotic erythromycin via the biosynthesis of its aglycone precursor, 6-deoxyerythronolide B (6-dEB).</text>
</comment>
<keyword evidence="4" id="KW-0677">Repeat</keyword>
<sequence>MDFLTHVGAGTDDSIAIVGLSCRLPGAAGVREFWQLLRDGGDAIAEVPAGRRDDADETAGRRGGYLDRVDEFDPAFFGISPREAAAMDPQQRLMLELSWEALQDAWIVPAGLAGTKTGVFVGATASDYATLGGLRGAAAIGPHTLTGLNRGILANRISFMLGVTGPSLTVDTAQSSSLVAVHLACESLRRGESTVAIAGGVNLNLAPESTIGAEKFGALSPDGRCFTFDARANGYVRGEGGAVVVLKPLSAAIADGDQVHCVIRGSAVNNDGATPGLTVPDASAQEDAVRLACERAGVRPGEVQYVELHGTGTRLGDPIEASALGAALGRHRPAGAPLLVGSVKTNVGHLEAGAGITGLVKTALSIRHRELPASLNFETPNPAIPLNRLNLAVHRSLSAWPRPDAPLVAGVSSFGMGGTNCHVVLSDVSLPERPDEPRTGMDIVPWLVSGVGDAGLSAQAGRLREHVGTLDPADVGLSLATTRSAHSHRAVVLGTNLSELDSGLAAVLAGTPAAQVVRGRVVPDGRVGFLFSGQGSQRVGMGGELWARFPVFAAVFDEVCAEFGGLREVIFADDRLHRTEFTQPGLFAFEVALYRLLESWGVVPDVVVGHSIGELVAAYVAGVWSLPDACRVVAARGRLMQGLPESGAMVAVQAAEAEVVPLLSAGVGVAAVNGPSSVVVSGVADEVVAVGEVFAGRGRKVKRLRVSHAFHSVLMEPMLAEFREVLAGVEFHSPSKVVVSNVSGVVAGGELCSPDYWVRHVREPVRFADGVAAARARGVGTFLEIGPDSALSSMARECLAGADVAIHPGLRADRPEVRTLVTAVAGLFVRGVTVDWAKLFDGSGARRVALPTYAFQRQRYWLDSPVTTAPRPAEDSALLPQPAEDGSPLPQPAEDGSPLRRQLAGLSEPEQDRLLLDQVRTHAAAVLGHAATDTVDTALPFKDLGFDSLTAVELRDALAATTGLPLPAALLFNYPTPAALAGHLRAELTQTSRAATTVVRRSVDEPIAIVGMGCRFPGGVSTPDELWQLVLDGRDAIGGFPADRGWDLDGLYDPDPERSGATYTREGGFLYDAGDFDPVFFGISPREATAMDPQQRLLLETSWEALERAGIDPRALRGSDTGVFVGAMAQDYGPRLHEGLEGYEGYSLTGSTVSVASGRISYTLGLSGPAVTVDTACSSSLVALHLAAKALRDGECSLAVTGGAAVLATPGMFVEFSRQRGLAADGRCKAFAAAADGTAWSEGAGMVVLERLSDARRNGHPVLALVRGSAVNQDGTSNGLTAPNGPAQEQVIRQALARSGLTAADVDAVEAHGTGTALGDPIEAQALLATYGQDRERPLWLGSLKSNIGHAQAAAGVGGVIKMVLALRAGTLPKTLHVDEPSPHVDWSAGAVSLLTENRDWADAGRSRRAGVSSFGISGTNAHLILEAAPEPPEPMPRTGGLLAWPISARTGQALRDQATRLLGATGAHPADVAVSLAARPAFDTRAVVVGDRDELEAGLRALAAGEPGGPAVEGIAGRRDKPVFVFPGQGSQWRGMGVELMAASPVFAGKLADCEAAFAPYVDWRLTEVLHSAEALERVDVVQPALFAIMVSLAELWRSLGIRPAAVVGHSQGEIAAAHVAGALSLADAAKIVTLRSQALSALAGKGGMVSVPLPADEVRARIAGREDRICVATVNGPASTVVAGEQEALSALLAECTREGVQAKQIPVDYASHSPQVDAIHDTLATALAGITPRPGEIPFYSTVTAARIDAAELDTGYWFRNLRHTVRFEETVRALLDDGHDAFIESSPHPVLTVGVQETVGDHGAPAVVIGSLRREDGGRRRLLTSMAEAHVTGVAVDWTAVQSGNRVELPTYPFQHERYWLEAPAPATADNELWDAVDNADLDALAAAVRHEDRDELAAALPVLAAWRRRARGRSTRSTTDAWRYVVTWKPVTEPAAAALPGPWLVVAPPGHPTPPLDAAEVMVVAPGTGRERLARQLAGREVAGVLSVLEDLADTVALVQALGDSGVAAPLWCVTTGAVSTGPDDAVTTPAQARLWGLGQVVAQEHPERWGGLIDLPAHADDRLWRRVRSVLAWRREDQVAVRSSGVFARRFAHATTPAAARPWVPRGTVLVTGGTGALGGHVARWLAASGAEHLVLAGRRGPDAPGAAELRDELTALGVRVTLAACDAADRDALAALLDTVTPNAVVHTAGVLDDGILETLTPEQLAGVARPKVTAAENLHDLTAPLDLDAFVLFSSVIGVLGNGGQAAYAAANAYLDALARHRRGLGLPALSVAWGIWAGGGMVDGSVEDRMSGRGLPGMAPEHAIAGLQDALSRGDDCVVIADVRWDRFTPAFTAARPSSLIADLPEVAAQLSARPEAGLPGQLDGLGEAEQLRVLVDLVRAHAAATLRHQDSGSVETTRAFREIGFDSLTVVELRNRLAAATGLRLPATVLFDHPTVAALAGYLRGELVGAEPAAAPVAVSRGAVDEPIAIIGMGCRFPGGVTTPDELWELLVAERDAVGDLPGDRGWDVAGLYDPDPDRQGKSYVREGGFLYDAAGFDAEFFGISPREALTIDPQQRQLLETSWETIERSGIDPVSLRGSRTGVFAGMVYQDYGSRLHEAPEGLEGFLVTGKSSSVVSGRVAYSLGLEGPAVTVDTACSSSLVSIHLAAQALRQGDCTLALAGGTTVMAAPGMFIEFSRQRGLAPDGRCKSFAATADGTSWGEGAGMVLLERLSEARRHGHPVLAVLRGSAINSDGASNGLTAPSGPSQQRVIRDALANAGLSTVDVDAVEAHGTGTTLGDPIEAQALLATYGQDRERPLWLGSLKSNIAHPQAAAGVAGVIKTVLALRHGILPKTLHVDEPSSHVDWSAGKVSLLNEARPWPETGRARRAGVSAFGVSGTNAHAIIEQAPAEAAEPPAGEAMVPWLLSAKTEAALRDQAARLGSSVTSERVLDVGWSLVTGRPDFEYRAAVAAGDRDGFLAGVRALADGEGAPGVVQGVAGEVGKVAFVFPGQGSQWVGMGVALYESSAVFAARLDECASALSSFVDWGLLDVLGDEVALARVDVVQPVLWAVMVSLAAVWESYGVRPGVVVGHSQGEIAAACVSGALSLVDGARVVALRSRAITALAGKGGMVSVALSAVEVRERIGDGLSVAAVNGAGATVVSGDVGALDELVAACERDGVRAKRVPVDYASHSVQVELIRDELLEVLGEVGPVSGRVPLFSTVTGELVDGSGLDAEYWFRNLRQTVEFEGAVRSLSEQGFGVFVEASAHPVLTMSIQQTAEDAVAVGTLRRDEGGLDRLLLSLAEAHVQGVDIDWADTFDGGRRVELPTYPFQHERFWLETSSATPTVVPQARRPEAALTPIARQLAGAPAVERERRLLHVVRTEAAAILGHAGPDSVRSTRAFADAGFDSLMALELRNRLGAAAGLRLPTSAVFDHPTPAAMAAFLAAELAGGAADQAVTTAGATDEPVALVAMSCRYPGGVRSPEDLWQLVSDGRDAISEFPVDRGWDLSGLYDPDPDRPGKSYVRHGGFLHDAAEFDPDFFGISPREALAMDPQQRLLMETAWEALERAGIDPGTVRGSRSGVFVGAVGQDYGPRMHEAADGVEGYLMTGNLSAVASGRIAYTFGLEGPAVTIDTACSSSLVALHLAAQSLRQGECSLALAGGAAVMATPGVFVEFSRQRGLAPDGRSKSFGAGSDGTSWAEGAGMVLLERLSDARRNGHPVLAVLRGSAINQDGASNGLTAPNGGSQQRVIRQALAAAGVSATDVDAVEAHGTGTTLGDPIEAEAIIATYGKDRDRPLWLGSLKSNIGHTQSASGIGGVIKMVQAMRHGVLPRTLHADEPTPHVDWSRGDVRLLTAAEDWPETGRPRRAGVSSFGVSGTNAHAIIEAVETAEPEPTPDTGALPLLVSGSDPAALREQADRLRAHLAAQPGSALTDVAFSAAMTRASLEHRAVVVADSAEPAQEALQAIGREQQHPAVVAGTVTGAEHRIGFLFAGQGSQRVGMGRELAARFPVFAAAFDEVCAHFEALRELVFTDDRLHRTEFTQPGLFAFEVALHRLLESWGVTADVVAGHSIGELAAAHVAGVWSLADACLVVGARGRLMQALPEGGAMVAVQAAEDEVLPLLTGAVDIAAVNGPDSVVVSGDEEEVLAVAATLEAAGRKTKRLRVSHAFHSRLMEPMLDDFRAVLEQVEFHAPGKVLVSNLTGRVATDEVCTAEYWLRHVREAVRFGDGIAAAEADGVTVFVEIGPGGVLGGVATEADVITVSRAGRPEVETLLAALGRLHVRGVPVAWDRLFDGTGAHRVDLPTYAFQRKHFWLTAGTPARAGADEWTHRVAWKPLAEPVDRDLTGAWLLVVPDGHTGDPAVAGLRRTLGGTRLTEVVLTAADADRESAAAKLAAAAGTGLDGVVSLLALAGETLPGHRALSTGLALTTALVQALSATGTEAPLWCVTSGATAAGSPAPHPGQAAVWGLGSVLALEHPQLWGGLIDLPEQPDERTWDRVRAVVAGGEEDQVAIRSAVLAKRLVPGTSPAGESWRPRGTVLVTGGTGALGAQVARSLAAHGAERLVLTSRQGPDAPGAAELTAELTGLGVRVTVAACDITDHGSLAALVERLPDLDAVVHTAGVLGDGVVDTLSPARFDEVLAPKVAATADLHELTRRFDLSAFVLFSSAAGTLGNAGQGNYAAANAFLDAFAQYRRGLGLPATTVAWGAWAGAGMAADATAAERLRRDGVSPMHPDRALAALWRAVGQDDPFAVIADIDWARLAGGLPRPNRLLVDLPHVRAAHGDGQAESLLNRLTAAPATDRSAILVRFVTESAATVLGHSPDSVRAERAFKDLGFDSLTGVELRNRLATATGLRLPATLVFDHPTAEALADHLRVTLLPDEDGGPPDPFAELDRLEAAMAAAGDEVRAGVATRLNGLLARWSGAPPAASGVWGAGRDELLELIDNELGVSD</sequence>
<dbReference type="SMART" id="SM01294">
    <property type="entry name" value="PKS_PP_betabranch"/>
    <property type="match status" value="4"/>
</dbReference>
<dbReference type="InterPro" id="IPR016035">
    <property type="entry name" value="Acyl_Trfase/lysoPLipase"/>
</dbReference>
<dbReference type="SUPFAM" id="SSF51735">
    <property type="entry name" value="NAD(P)-binding Rossmann-fold domains"/>
    <property type="match status" value="4"/>
</dbReference>
<evidence type="ECO:0000313" key="16">
    <source>
        <dbReference type="Proteomes" id="UP000581769"/>
    </source>
</evidence>
<dbReference type="FunFam" id="3.40.47.10:FF:000019">
    <property type="entry name" value="Polyketide synthase type I"/>
    <property type="match status" value="4"/>
</dbReference>
<dbReference type="PROSITE" id="PS00012">
    <property type="entry name" value="PHOSPHOPANTETHEINE"/>
    <property type="match status" value="4"/>
</dbReference>
<comment type="catalytic activity">
    <reaction evidence="7">
        <text>6 (S)-methylmalonyl-CoA + propanoyl-CoA + 6 NADPH + 12 H(+) = 6-deoxyerythronolide B + 6 CO2 + 6 NADP(+) + 7 CoA + H2O</text>
        <dbReference type="Rhea" id="RHEA:23068"/>
        <dbReference type="ChEBI" id="CHEBI:15377"/>
        <dbReference type="ChEBI" id="CHEBI:15378"/>
        <dbReference type="ChEBI" id="CHEBI:16089"/>
        <dbReference type="ChEBI" id="CHEBI:16526"/>
        <dbReference type="ChEBI" id="CHEBI:57287"/>
        <dbReference type="ChEBI" id="CHEBI:57327"/>
        <dbReference type="ChEBI" id="CHEBI:57392"/>
        <dbReference type="ChEBI" id="CHEBI:57783"/>
        <dbReference type="ChEBI" id="CHEBI:58349"/>
        <dbReference type="EC" id="2.3.1.94"/>
    </reaction>
</comment>
<dbReference type="InterPro" id="IPR032821">
    <property type="entry name" value="PKS_assoc"/>
</dbReference>
<dbReference type="PROSITE" id="PS52004">
    <property type="entry name" value="KS3_2"/>
    <property type="match status" value="4"/>
</dbReference>
<dbReference type="Pfam" id="PF00550">
    <property type="entry name" value="PP-binding"/>
    <property type="match status" value="4"/>
</dbReference>
<dbReference type="Gene3D" id="3.40.47.10">
    <property type="match status" value="4"/>
</dbReference>
<accession>A0A840IMF0</accession>
<dbReference type="GO" id="GO:0006633">
    <property type="term" value="P:fatty acid biosynthetic process"/>
    <property type="evidence" value="ECO:0007669"/>
    <property type="project" value="InterPro"/>
</dbReference>
<dbReference type="SMART" id="SM00827">
    <property type="entry name" value="PKS_AT"/>
    <property type="match status" value="4"/>
</dbReference>
<dbReference type="InterPro" id="IPR020841">
    <property type="entry name" value="PKS_Beta-ketoAc_synthase_dom"/>
</dbReference>
<evidence type="ECO:0000259" key="14">
    <source>
        <dbReference type="PROSITE" id="PS52004"/>
    </source>
</evidence>
<dbReference type="Gene3D" id="1.10.1200.10">
    <property type="entry name" value="ACP-like"/>
    <property type="match status" value="4"/>
</dbReference>
<dbReference type="Pfam" id="PF00698">
    <property type="entry name" value="Acyl_transf_1"/>
    <property type="match status" value="4"/>
</dbReference>
<feature type="domain" description="Carrier" evidence="13">
    <location>
        <begin position="3370"/>
        <end position="3445"/>
    </location>
</feature>
<keyword evidence="1" id="KW-0596">Phosphopantetheine</keyword>
<proteinExistence type="predicted"/>
<dbReference type="Pfam" id="PF16197">
    <property type="entry name" value="KAsynt_C_assoc"/>
    <property type="match status" value="4"/>
</dbReference>
<feature type="domain" description="Carrier" evidence="13">
    <location>
        <begin position="913"/>
        <end position="988"/>
    </location>
</feature>
<dbReference type="FunFam" id="3.40.366.10:FF:000002">
    <property type="entry name" value="Probable polyketide synthase 2"/>
    <property type="match status" value="2"/>
</dbReference>
<dbReference type="PANTHER" id="PTHR43775">
    <property type="entry name" value="FATTY ACID SYNTHASE"/>
    <property type="match status" value="1"/>
</dbReference>
<evidence type="ECO:0000256" key="12">
    <source>
        <dbReference type="SAM" id="MobiDB-lite"/>
    </source>
</evidence>
<dbReference type="GO" id="GO:0047879">
    <property type="term" value="F:erythronolide synthase activity"/>
    <property type="evidence" value="ECO:0007669"/>
    <property type="project" value="UniProtKB-EC"/>
</dbReference>
<name>A0A840IMF0_9PSEU</name>
<dbReference type="SUPFAM" id="SSF53901">
    <property type="entry name" value="Thiolase-like"/>
    <property type="match status" value="4"/>
</dbReference>
<dbReference type="Gene3D" id="3.40.366.10">
    <property type="entry name" value="Malonyl-Coenzyme A Acyl Carrier Protein, domain 2"/>
    <property type="match status" value="4"/>
</dbReference>
<dbReference type="Pfam" id="PF00109">
    <property type="entry name" value="ketoacyl-synt"/>
    <property type="match status" value="4"/>
</dbReference>
<dbReference type="InterPro" id="IPR057326">
    <property type="entry name" value="KR_dom"/>
</dbReference>
<keyword evidence="16" id="KW-1185">Reference proteome</keyword>
<reference evidence="15 16" key="1">
    <citation type="submission" date="2020-08" db="EMBL/GenBank/DDBJ databases">
        <title>Sequencing the genomes of 1000 actinobacteria strains.</title>
        <authorList>
            <person name="Klenk H.-P."/>
        </authorList>
    </citation>
    <scope>NUCLEOTIDE SEQUENCE [LARGE SCALE GENOMIC DNA]</scope>
    <source>
        <strain evidence="15 16">DSM 45859</strain>
    </source>
</reference>
<dbReference type="FunFam" id="1.10.1200.10:FF:000007">
    <property type="entry name" value="Probable polyketide synthase pks17"/>
    <property type="match status" value="4"/>
</dbReference>
<dbReference type="GO" id="GO:0004312">
    <property type="term" value="F:fatty acid synthase activity"/>
    <property type="evidence" value="ECO:0007669"/>
    <property type="project" value="TreeGrafter"/>
</dbReference>
<dbReference type="Proteomes" id="UP000581769">
    <property type="component" value="Unassembled WGS sequence"/>
</dbReference>
<feature type="region of interest" description="Disordered" evidence="12">
    <location>
        <begin position="866"/>
        <end position="899"/>
    </location>
</feature>
<gene>
    <name evidence="15" type="ORF">BJY18_000130</name>
</gene>
<feature type="domain" description="Ketosynthase family 3 (KS3)" evidence="14">
    <location>
        <begin position="3461"/>
        <end position="3885"/>
    </location>
</feature>
<evidence type="ECO:0000256" key="5">
    <source>
        <dbReference type="ARBA" id="ARBA00023268"/>
    </source>
</evidence>
<comment type="caution">
    <text evidence="15">The sequence shown here is derived from an EMBL/GenBank/DDBJ whole genome shotgun (WGS) entry which is preliminary data.</text>
</comment>
<dbReference type="InterPro" id="IPR006162">
    <property type="entry name" value="Ppantetheine_attach_site"/>
</dbReference>
<dbReference type="CDD" id="cd08952">
    <property type="entry name" value="KR_1_SDR_x"/>
    <property type="match status" value="2"/>
</dbReference>
<dbReference type="CDD" id="cd00833">
    <property type="entry name" value="PKS"/>
    <property type="match status" value="4"/>
</dbReference>
<dbReference type="InterPro" id="IPR020806">
    <property type="entry name" value="PKS_PP-bd"/>
</dbReference>
<dbReference type="GO" id="GO:0031177">
    <property type="term" value="F:phosphopantetheine binding"/>
    <property type="evidence" value="ECO:0007669"/>
    <property type="project" value="InterPro"/>
</dbReference>
<keyword evidence="6" id="KW-0012">Acyltransferase</keyword>
<evidence type="ECO:0000256" key="1">
    <source>
        <dbReference type="ARBA" id="ARBA00022450"/>
    </source>
</evidence>
<evidence type="ECO:0000313" key="15">
    <source>
        <dbReference type="EMBL" id="MBB4682645.1"/>
    </source>
</evidence>
<evidence type="ECO:0000256" key="6">
    <source>
        <dbReference type="ARBA" id="ARBA00023315"/>
    </source>
</evidence>
<evidence type="ECO:0000256" key="8">
    <source>
        <dbReference type="ARBA" id="ARBA00060158"/>
    </source>
</evidence>
<dbReference type="Gene3D" id="3.30.70.3290">
    <property type="match status" value="4"/>
</dbReference>
<dbReference type="InterPro" id="IPR014031">
    <property type="entry name" value="Ketoacyl_synth_C"/>
</dbReference>
<dbReference type="SMART" id="SM00822">
    <property type="entry name" value="PKS_KR"/>
    <property type="match status" value="2"/>
</dbReference>
<feature type="domain" description="Ketosynthase family 3 (KS3)" evidence="14">
    <location>
        <begin position="12"/>
        <end position="427"/>
    </location>
</feature>
<feature type="domain" description="Carrier" evidence="13">
    <location>
        <begin position="2382"/>
        <end position="2457"/>
    </location>
</feature>
<keyword evidence="3 15" id="KW-0808">Transferase</keyword>
<dbReference type="InterPro" id="IPR014043">
    <property type="entry name" value="Acyl_transferase_dom"/>
</dbReference>
<dbReference type="InterPro" id="IPR001227">
    <property type="entry name" value="Ac_transferase_dom_sf"/>
</dbReference>